<feature type="transmembrane region" description="Helical" evidence="9">
    <location>
        <begin position="48"/>
        <end position="68"/>
    </location>
</feature>
<keyword evidence="3 9" id="KW-1003">Cell membrane</keyword>
<comment type="similarity">
    <text evidence="2 9">Belongs to the CN hydrolase family. Apolipoprotein N-acyltransferase subfamily.</text>
</comment>
<dbReference type="PANTHER" id="PTHR38686">
    <property type="entry name" value="APOLIPOPROTEIN N-ACYLTRANSFERASE"/>
    <property type="match status" value="1"/>
</dbReference>
<evidence type="ECO:0000256" key="7">
    <source>
        <dbReference type="ARBA" id="ARBA00023136"/>
    </source>
</evidence>
<dbReference type="InterPro" id="IPR003010">
    <property type="entry name" value="C-N_Hydrolase"/>
</dbReference>
<dbReference type="InterPro" id="IPR004563">
    <property type="entry name" value="Apolipo_AcylTrfase"/>
</dbReference>
<evidence type="ECO:0000256" key="9">
    <source>
        <dbReference type="HAMAP-Rule" id="MF_01148"/>
    </source>
</evidence>
<reference evidence="11 12" key="1">
    <citation type="submission" date="2020-12" db="EMBL/GenBank/DDBJ databases">
        <title>Draft genome sequences of nine environmental bacterial isolates colonizing plastic.</title>
        <authorList>
            <person name="Borre I."/>
            <person name="Sonnenschein E.C."/>
        </authorList>
    </citation>
    <scope>NUCLEOTIDE SEQUENCE [LARGE SCALE GENOMIC DNA]</scope>
    <source>
        <strain evidence="11 12">IB30</strain>
    </source>
</reference>
<evidence type="ECO:0000256" key="8">
    <source>
        <dbReference type="ARBA" id="ARBA00023315"/>
    </source>
</evidence>
<feature type="transmembrane region" description="Helical" evidence="9">
    <location>
        <begin position="20"/>
        <end position="36"/>
    </location>
</feature>
<feature type="transmembrane region" description="Helical" evidence="9">
    <location>
        <begin position="109"/>
        <end position="128"/>
    </location>
</feature>
<evidence type="ECO:0000256" key="5">
    <source>
        <dbReference type="ARBA" id="ARBA00022692"/>
    </source>
</evidence>
<keyword evidence="4 9" id="KW-0808">Transferase</keyword>
<sequence>MLYILSLLLGASLTLSYAPFSYWAVMPIALTGYLCILHKARLEQAGKLGFCFGLGWFGAGISWVHVSIADFGGLPLAGSIGLMVLLCSYLSLYPMLFSKLAKRYFSPQVWALALPFLWLLCEWARGIFLTGFPWLSIGYSQMQSPLSGWLPVIGEFGVSALLMALCAACAVWLLSKRYLPPIILSVLVYLSGWTLNQHNWVSPTGEPVHIAMVQGNIPQDIRWAPEQDWPTMKKYLELTEAHWDNQVIIWPEAAIPQLEPIAADYLMQLDQEAAEKKTGLLTGIVNYNFETRQAYNSIIGVGLKESTDSEGHYHYPQSNRFDKHHLLPIGEFIPMEDWLRGLAPIFDLPMSSFTRGDYQQVNLLANGFHFAPALCFEIAFPRQIRQNLYEDTDFIITVSNDAWFGHSHGPAQHLEIAQVRAKEFGMPIMRSTNNGITAFINADGEIKSRLPQFETGVLSDEIQRVSGTTPYRYIGDLGPWVLTVLAFIIAIRLNRTKSH</sequence>
<comment type="caution">
    <text evidence="11">The sequence shown here is derived from an EMBL/GenBank/DDBJ whole genome shotgun (WGS) entry which is preliminary data.</text>
</comment>
<dbReference type="Pfam" id="PF20154">
    <property type="entry name" value="LNT_N"/>
    <property type="match status" value="1"/>
</dbReference>
<keyword evidence="8 9" id="KW-0012">Acyltransferase</keyword>
<keyword evidence="6 9" id="KW-1133">Transmembrane helix</keyword>
<evidence type="ECO:0000313" key="12">
    <source>
        <dbReference type="Proteomes" id="UP000649232"/>
    </source>
</evidence>
<comment type="pathway">
    <text evidence="9">Protein modification; lipoprotein biosynthesis (N-acyl transfer).</text>
</comment>
<evidence type="ECO:0000256" key="2">
    <source>
        <dbReference type="ARBA" id="ARBA00010065"/>
    </source>
</evidence>
<evidence type="ECO:0000256" key="4">
    <source>
        <dbReference type="ARBA" id="ARBA00022679"/>
    </source>
</evidence>
<evidence type="ECO:0000256" key="3">
    <source>
        <dbReference type="ARBA" id="ARBA00022475"/>
    </source>
</evidence>
<organism evidence="11 12">
    <name type="scientific">Paraglaciecola chathamensis</name>
    <dbReference type="NCBI Taxonomy" id="368405"/>
    <lineage>
        <taxon>Bacteria</taxon>
        <taxon>Pseudomonadati</taxon>
        <taxon>Pseudomonadota</taxon>
        <taxon>Gammaproteobacteria</taxon>
        <taxon>Alteromonadales</taxon>
        <taxon>Alteromonadaceae</taxon>
        <taxon>Paraglaciecola</taxon>
    </lineage>
</organism>
<dbReference type="InterPro" id="IPR036526">
    <property type="entry name" value="C-N_Hydrolase_sf"/>
</dbReference>
<feature type="transmembrane region" description="Helical" evidence="9">
    <location>
        <begin position="477"/>
        <end position="494"/>
    </location>
</feature>
<dbReference type="EC" id="2.3.1.269" evidence="9"/>
<evidence type="ECO:0000313" key="11">
    <source>
        <dbReference type="EMBL" id="MBJ2137135.1"/>
    </source>
</evidence>
<dbReference type="PROSITE" id="PS50263">
    <property type="entry name" value="CN_HYDROLASE"/>
    <property type="match status" value="1"/>
</dbReference>
<comment type="subcellular location">
    <subcellularLocation>
        <location evidence="1 9">Cell membrane</location>
        <topology evidence="1 9">Multi-pass membrane protein</topology>
    </subcellularLocation>
</comment>
<accession>A0ABS0WFB2</accession>
<dbReference type="InterPro" id="IPR045378">
    <property type="entry name" value="LNT_N"/>
</dbReference>
<protein>
    <recommendedName>
        <fullName evidence="9">Apolipoprotein N-acyltransferase</fullName>
        <shortName evidence="9">ALP N-acyltransferase</shortName>
        <ecNumber evidence="9">2.3.1.269</ecNumber>
    </recommendedName>
</protein>
<comment type="catalytic activity">
    <reaction evidence="9">
        <text>N-terminal S-1,2-diacyl-sn-glyceryl-L-cysteinyl-[lipoprotein] + a glycerophospholipid = N-acyl-S-1,2-diacyl-sn-glyceryl-L-cysteinyl-[lipoprotein] + a 2-acyl-sn-glycero-3-phospholipid + H(+)</text>
        <dbReference type="Rhea" id="RHEA:48228"/>
        <dbReference type="Rhea" id="RHEA-COMP:14681"/>
        <dbReference type="Rhea" id="RHEA-COMP:14684"/>
        <dbReference type="ChEBI" id="CHEBI:15378"/>
        <dbReference type="ChEBI" id="CHEBI:136912"/>
        <dbReference type="ChEBI" id="CHEBI:140656"/>
        <dbReference type="ChEBI" id="CHEBI:140657"/>
        <dbReference type="ChEBI" id="CHEBI:140660"/>
        <dbReference type="EC" id="2.3.1.269"/>
    </reaction>
</comment>
<dbReference type="Proteomes" id="UP000649232">
    <property type="component" value="Unassembled WGS sequence"/>
</dbReference>
<dbReference type="RefSeq" id="WP_198824818.1">
    <property type="nucleotide sequence ID" value="NZ_JAEILT010000016.1"/>
</dbReference>
<evidence type="ECO:0000259" key="10">
    <source>
        <dbReference type="PROSITE" id="PS50263"/>
    </source>
</evidence>
<dbReference type="HAMAP" id="MF_01148">
    <property type="entry name" value="Lnt"/>
    <property type="match status" value="1"/>
</dbReference>
<dbReference type="PANTHER" id="PTHR38686:SF1">
    <property type="entry name" value="APOLIPOPROTEIN N-ACYLTRANSFERASE"/>
    <property type="match status" value="1"/>
</dbReference>
<dbReference type="SUPFAM" id="SSF56317">
    <property type="entry name" value="Carbon-nitrogen hydrolase"/>
    <property type="match status" value="1"/>
</dbReference>
<evidence type="ECO:0000256" key="1">
    <source>
        <dbReference type="ARBA" id="ARBA00004651"/>
    </source>
</evidence>
<proteinExistence type="inferred from homology"/>
<evidence type="ECO:0000256" key="6">
    <source>
        <dbReference type="ARBA" id="ARBA00022989"/>
    </source>
</evidence>
<feature type="domain" description="CN hydrolase" evidence="10">
    <location>
        <begin position="213"/>
        <end position="464"/>
    </location>
</feature>
<dbReference type="CDD" id="cd07571">
    <property type="entry name" value="ALP_N-acyl_transferase"/>
    <property type="match status" value="1"/>
</dbReference>
<dbReference type="Gene3D" id="3.60.110.10">
    <property type="entry name" value="Carbon-nitrogen hydrolase"/>
    <property type="match status" value="1"/>
</dbReference>
<name>A0ABS0WFB2_9ALTE</name>
<dbReference type="Pfam" id="PF00795">
    <property type="entry name" value="CN_hydrolase"/>
    <property type="match status" value="1"/>
</dbReference>
<keyword evidence="5 9" id="KW-0812">Transmembrane</keyword>
<comment type="function">
    <text evidence="9">Catalyzes the phospholipid dependent N-acylation of the N-terminal cysteine of apolipoprotein, the last step in lipoprotein maturation.</text>
</comment>
<feature type="transmembrane region" description="Helical" evidence="9">
    <location>
        <begin position="74"/>
        <end position="97"/>
    </location>
</feature>
<keyword evidence="7 9" id="KW-0472">Membrane</keyword>
<feature type="transmembrane region" description="Helical" evidence="9">
    <location>
        <begin position="148"/>
        <end position="173"/>
    </location>
</feature>
<gene>
    <name evidence="9 11" type="primary">lnt</name>
    <name evidence="11" type="ORF">JEU11_11805</name>
</gene>
<dbReference type="NCBIfam" id="TIGR00546">
    <property type="entry name" value="lnt"/>
    <property type="match status" value="1"/>
</dbReference>
<dbReference type="EMBL" id="JAEILT010000016">
    <property type="protein sequence ID" value="MBJ2137135.1"/>
    <property type="molecule type" value="Genomic_DNA"/>
</dbReference>